<name>A0AAD2HRG4_9AGAR</name>
<organism evidence="1 2">
    <name type="scientific">Mycena citricolor</name>
    <dbReference type="NCBI Taxonomy" id="2018698"/>
    <lineage>
        <taxon>Eukaryota</taxon>
        <taxon>Fungi</taxon>
        <taxon>Dikarya</taxon>
        <taxon>Basidiomycota</taxon>
        <taxon>Agaricomycotina</taxon>
        <taxon>Agaricomycetes</taxon>
        <taxon>Agaricomycetidae</taxon>
        <taxon>Agaricales</taxon>
        <taxon>Marasmiineae</taxon>
        <taxon>Mycenaceae</taxon>
        <taxon>Mycena</taxon>
    </lineage>
</organism>
<evidence type="ECO:0000313" key="1">
    <source>
        <dbReference type="EMBL" id="CAK5280320.1"/>
    </source>
</evidence>
<sequence length="93" mass="10247">MDGKAHPCESTYFHARLDVGQENRFFHTGQYFGSIFKGGDGPGSVQRCDGAGILEADYLSILVNETSKGCNRRGLQLRAIRIDRVGPDLVVYP</sequence>
<proteinExistence type="predicted"/>
<dbReference type="EMBL" id="CAVNYO010000440">
    <property type="protein sequence ID" value="CAK5280320.1"/>
    <property type="molecule type" value="Genomic_DNA"/>
</dbReference>
<keyword evidence="2" id="KW-1185">Reference proteome</keyword>
<evidence type="ECO:0000313" key="2">
    <source>
        <dbReference type="Proteomes" id="UP001295794"/>
    </source>
</evidence>
<dbReference type="Proteomes" id="UP001295794">
    <property type="component" value="Unassembled WGS sequence"/>
</dbReference>
<protein>
    <submittedName>
        <fullName evidence="1">Uncharacterized protein</fullName>
    </submittedName>
</protein>
<reference evidence="1" key="1">
    <citation type="submission" date="2023-11" db="EMBL/GenBank/DDBJ databases">
        <authorList>
            <person name="De Vega J J."/>
            <person name="De Vega J J."/>
        </authorList>
    </citation>
    <scope>NUCLEOTIDE SEQUENCE</scope>
</reference>
<dbReference type="AlphaFoldDB" id="A0AAD2HRG4"/>
<gene>
    <name evidence="1" type="ORF">MYCIT1_LOCUS30809</name>
</gene>
<comment type="caution">
    <text evidence="1">The sequence shown here is derived from an EMBL/GenBank/DDBJ whole genome shotgun (WGS) entry which is preliminary data.</text>
</comment>
<accession>A0AAD2HRG4</accession>